<dbReference type="SUPFAM" id="SSF53474">
    <property type="entry name" value="alpha/beta-Hydrolases"/>
    <property type="match status" value="1"/>
</dbReference>
<comment type="caution">
    <text evidence="3">The sequence shown here is derived from an EMBL/GenBank/DDBJ whole genome shotgun (WGS) entry which is preliminary data.</text>
</comment>
<evidence type="ECO:0000313" key="2">
    <source>
        <dbReference type="EMBL" id="KAL0506799.1"/>
    </source>
</evidence>
<keyword evidence="4" id="KW-1185">Reference proteome</keyword>
<dbReference type="InterPro" id="IPR002921">
    <property type="entry name" value="Fungal_lipase-type"/>
</dbReference>
<dbReference type="Proteomes" id="UP001443563">
    <property type="component" value="Unassembled WGS sequence"/>
</dbReference>
<proteinExistence type="predicted"/>
<dbReference type="GO" id="GO:0006629">
    <property type="term" value="P:lipid metabolic process"/>
    <property type="evidence" value="ECO:0007669"/>
    <property type="project" value="InterPro"/>
</dbReference>
<evidence type="ECO:0000259" key="1">
    <source>
        <dbReference type="Pfam" id="PF01764"/>
    </source>
</evidence>
<dbReference type="AlphaFoldDB" id="A0AAW3C2Z9"/>
<dbReference type="EMBL" id="JBAMZJ010000017">
    <property type="protein sequence ID" value="KAL0527962.1"/>
    <property type="molecule type" value="Genomic_DNA"/>
</dbReference>
<feature type="non-terminal residue" evidence="3">
    <location>
        <position position="1"/>
    </location>
</feature>
<reference evidence="3 4" key="1">
    <citation type="submission" date="2024-02" db="EMBL/GenBank/DDBJ databases">
        <title>FIRST GENOME SEQUENCES OF Leishmania (Viannia) shawi, Leishmania (Viannia) lindenbergi AND Leishmania (Viannia) utingensis.</title>
        <authorList>
            <person name="Resadore F."/>
            <person name="Custodio M.G.F."/>
            <person name="Boite M.C."/>
            <person name="Cupolillo E."/>
            <person name="Ferreira G.E.M."/>
        </authorList>
    </citation>
    <scope>NUCLEOTIDE SEQUENCE</scope>
    <source>
        <strain evidence="2 4">MCEB/BR/1984/M8408</strain>
        <strain evidence="3">MHOM/BR/2013/18 LTA MLF</strain>
    </source>
</reference>
<dbReference type="EMBL" id="JBAMZM010000021">
    <property type="protein sequence ID" value="KAL0506799.1"/>
    <property type="molecule type" value="Genomic_DNA"/>
</dbReference>
<accession>A0AAW3C2Z9</accession>
<dbReference type="Proteomes" id="UP001500493">
    <property type="component" value="Unassembled WGS sequence"/>
</dbReference>
<dbReference type="Gene3D" id="3.40.50.1820">
    <property type="entry name" value="alpha/beta hydrolase"/>
    <property type="match status" value="1"/>
</dbReference>
<protein>
    <submittedName>
        <fullName evidence="3">Lipase (Class 3)</fullName>
    </submittedName>
</protein>
<dbReference type="InterPro" id="IPR029058">
    <property type="entry name" value="AB_hydrolase_fold"/>
</dbReference>
<evidence type="ECO:0000313" key="3">
    <source>
        <dbReference type="EMBL" id="KAL0527962.1"/>
    </source>
</evidence>
<evidence type="ECO:0000313" key="5">
    <source>
        <dbReference type="Proteomes" id="UP001500493"/>
    </source>
</evidence>
<gene>
    <name evidence="2" type="ORF">Q4I29_003241</name>
    <name evidence="3" type="ORF">Q4I32_002460</name>
</gene>
<organism evidence="3 5">
    <name type="scientific">Leishmania shawi</name>
    <dbReference type="NCBI Taxonomy" id="5680"/>
    <lineage>
        <taxon>Eukaryota</taxon>
        <taxon>Discoba</taxon>
        <taxon>Euglenozoa</taxon>
        <taxon>Kinetoplastea</taxon>
        <taxon>Metakinetoplastina</taxon>
        <taxon>Trypanosomatida</taxon>
        <taxon>Trypanosomatidae</taxon>
        <taxon>Leishmaniinae</taxon>
        <taxon>Leishmania</taxon>
        <taxon>Leishmania guyanensis species complex</taxon>
    </lineage>
</organism>
<dbReference type="Pfam" id="PF01764">
    <property type="entry name" value="Lipase_3"/>
    <property type="match status" value="1"/>
</dbReference>
<evidence type="ECO:0000313" key="4">
    <source>
        <dbReference type="Proteomes" id="UP001443563"/>
    </source>
</evidence>
<feature type="domain" description="Fungal lipase-type" evidence="1">
    <location>
        <begin position="1"/>
        <end position="74"/>
    </location>
</feature>
<name>A0AAW3C2Z9_9TRYP</name>
<sequence length="133" mass="14374">TGRSLSGAIAILAAADLQRYLNGLKNTSKLVSVETLGPARVSQTVFEKLVGALLVKGFMYCLIPARDPAMRLPALIWGYMHGASEVLSQTLANNSVVMCSDSPDRKVSKHPLRVLSLWVDDHLCYTGDTVEGD</sequence>